<dbReference type="SMART" id="SM00852">
    <property type="entry name" value="MoCF_biosynth"/>
    <property type="match status" value="1"/>
</dbReference>
<dbReference type="Pfam" id="PF03453">
    <property type="entry name" value="MoeA_N"/>
    <property type="match status" value="1"/>
</dbReference>
<evidence type="ECO:0000256" key="9">
    <source>
        <dbReference type="ARBA" id="ARBA00023150"/>
    </source>
</evidence>
<evidence type="ECO:0000256" key="4">
    <source>
        <dbReference type="ARBA" id="ARBA00010763"/>
    </source>
</evidence>
<dbReference type="Pfam" id="PF00994">
    <property type="entry name" value="MoCF_biosynth"/>
    <property type="match status" value="1"/>
</dbReference>
<dbReference type="InterPro" id="IPR005110">
    <property type="entry name" value="MoeA_linker/N"/>
</dbReference>
<comment type="cofactor">
    <cofactor evidence="1 11">
        <name>Mg(2+)</name>
        <dbReference type="ChEBI" id="CHEBI:18420"/>
    </cofactor>
</comment>
<keyword evidence="5 11" id="KW-0500">Molybdenum</keyword>
<dbReference type="NCBIfam" id="NF045515">
    <property type="entry name" value="Glp_gephyrin"/>
    <property type="match status" value="1"/>
</dbReference>
<dbReference type="Gene3D" id="2.170.190.11">
    <property type="entry name" value="Molybdopterin biosynthesis moea protein, domain 3"/>
    <property type="match status" value="1"/>
</dbReference>
<dbReference type="InterPro" id="IPR005111">
    <property type="entry name" value="MoeA_C_domain_IV"/>
</dbReference>
<dbReference type="Gene3D" id="2.40.340.10">
    <property type="entry name" value="MoeA, C-terminal, domain IV"/>
    <property type="match status" value="1"/>
</dbReference>
<dbReference type="Pfam" id="PF12727">
    <property type="entry name" value="PBP_like"/>
    <property type="match status" value="1"/>
</dbReference>
<dbReference type="GO" id="GO:0005737">
    <property type="term" value="C:cytoplasm"/>
    <property type="evidence" value="ECO:0007669"/>
    <property type="project" value="TreeGrafter"/>
</dbReference>
<evidence type="ECO:0000259" key="12">
    <source>
        <dbReference type="SMART" id="SM00852"/>
    </source>
</evidence>
<dbReference type="EMBL" id="FOSV01000032">
    <property type="protein sequence ID" value="SFL94787.1"/>
    <property type="molecule type" value="Genomic_DNA"/>
</dbReference>
<organism evidence="13 14">
    <name type="scientific">Methylorubrum salsuginis</name>
    <dbReference type="NCBI Taxonomy" id="414703"/>
    <lineage>
        <taxon>Bacteria</taxon>
        <taxon>Pseudomonadati</taxon>
        <taxon>Pseudomonadota</taxon>
        <taxon>Alphaproteobacteria</taxon>
        <taxon>Hyphomicrobiales</taxon>
        <taxon>Methylobacteriaceae</taxon>
        <taxon>Methylorubrum</taxon>
    </lineage>
</organism>
<evidence type="ECO:0000256" key="6">
    <source>
        <dbReference type="ARBA" id="ARBA00022679"/>
    </source>
</evidence>
<comment type="pathway">
    <text evidence="3 11">Cofactor biosynthesis; molybdopterin biosynthesis.</text>
</comment>
<evidence type="ECO:0000256" key="11">
    <source>
        <dbReference type="RuleBase" id="RU365090"/>
    </source>
</evidence>
<dbReference type="Gene3D" id="3.90.105.10">
    <property type="entry name" value="Molybdopterin biosynthesis moea protein, domain 2"/>
    <property type="match status" value="1"/>
</dbReference>
<evidence type="ECO:0000256" key="2">
    <source>
        <dbReference type="ARBA" id="ARBA00002901"/>
    </source>
</evidence>
<keyword evidence="8 11" id="KW-0460">Magnesium</keyword>
<evidence type="ECO:0000256" key="7">
    <source>
        <dbReference type="ARBA" id="ARBA00022723"/>
    </source>
</evidence>
<gene>
    <name evidence="13" type="ORF">SAMN04488125_13220</name>
</gene>
<dbReference type="FunFam" id="3.40.980.10:FF:000004">
    <property type="entry name" value="Molybdopterin molybdenumtransferase"/>
    <property type="match status" value="1"/>
</dbReference>
<dbReference type="InterPro" id="IPR024370">
    <property type="entry name" value="PBP_domain"/>
</dbReference>
<dbReference type="Pfam" id="PF03454">
    <property type="entry name" value="MoeA_C"/>
    <property type="match status" value="1"/>
</dbReference>
<dbReference type="InterPro" id="IPR036135">
    <property type="entry name" value="MoeA_linker/N_sf"/>
</dbReference>
<evidence type="ECO:0000256" key="8">
    <source>
        <dbReference type="ARBA" id="ARBA00022842"/>
    </source>
</evidence>
<dbReference type="SUPFAM" id="SSF63867">
    <property type="entry name" value="MoeA C-terminal domain-like"/>
    <property type="match status" value="1"/>
</dbReference>
<feature type="domain" description="MoaB/Mog" evidence="12">
    <location>
        <begin position="218"/>
        <end position="357"/>
    </location>
</feature>
<dbReference type="GO" id="GO:0046872">
    <property type="term" value="F:metal ion binding"/>
    <property type="evidence" value="ECO:0007669"/>
    <property type="project" value="UniProtKB-UniRule"/>
</dbReference>
<dbReference type="SUPFAM" id="SSF63882">
    <property type="entry name" value="MoeA N-terminal region -like"/>
    <property type="match status" value="1"/>
</dbReference>
<dbReference type="GO" id="GO:0061599">
    <property type="term" value="F:molybdopterin molybdotransferase activity"/>
    <property type="evidence" value="ECO:0007669"/>
    <property type="project" value="UniProtKB-UniRule"/>
</dbReference>
<proteinExistence type="inferred from homology"/>
<protein>
    <recommendedName>
        <fullName evidence="11">Molybdopterin molybdenumtransferase</fullName>
        <ecNumber evidence="11">2.10.1.1</ecNumber>
    </recommendedName>
</protein>
<keyword evidence="9 11" id="KW-0501">Molybdenum cofactor biosynthesis</keyword>
<keyword evidence="7 11" id="KW-0479">Metal-binding</keyword>
<comment type="function">
    <text evidence="2 11">Catalyzes the insertion of molybdate into adenylated molybdopterin with the concomitant release of AMP.</text>
</comment>
<dbReference type="Gene3D" id="3.40.980.10">
    <property type="entry name" value="MoaB/Mog-like domain"/>
    <property type="match status" value="1"/>
</dbReference>
<dbReference type="SUPFAM" id="SSF53218">
    <property type="entry name" value="Molybdenum cofactor biosynthesis proteins"/>
    <property type="match status" value="1"/>
</dbReference>
<accession>A0A1I4LVR5</accession>
<dbReference type="InterPro" id="IPR001453">
    <property type="entry name" value="MoaB/Mog_dom"/>
</dbReference>
<evidence type="ECO:0000256" key="5">
    <source>
        <dbReference type="ARBA" id="ARBA00022505"/>
    </source>
</evidence>
<name>A0A1I4LVR5_9HYPH</name>
<dbReference type="NCBIfam" id="NF011068">
    <property type="entry name" value="PRK14498.1"/>
    <property type="match status" value="1"/>
</dbReference>
<dbReference type="SUPFAM" id="SSF53850">
    <property type="entry name" value="Periplasmic binding protein-like II"/>
    <property type="match status" value="1"/>
</dbReference>
<dbReference type="InterPro" id="IPR036688">
    <property type="entry name" value="MoeA_C_domain_IV_sf"/>
</dbReference>
<sequence>MSGPQGNPQDAPDRDTEDFIRRLAAAARQEQFLTVVSREDALAAFRAAVPHAALAPEMVPLAQALGRVLAGDVASPIDVPPFDRALVDGFALRAADTEGAAPSQPRRLALNREILACGVAPALPVAPGTATPIATGGVIPRGADAVVMVEQTEFDEASLVIDVSAPVRPGQFVGYAGADMALGETVLRKGLTITAREIGMLAACGLAAVPVVRRPRVAILSTGDELVAPGSPLRPGAIYDSNGAIVAASVAENGGEPVALGIVRDDEAALEEALRGALAGHDLVVLSGGTSKGAGDVSHRILGQLGSPGILVHGVALKPGKPLCLAVAQNTPVVVLPGFPTSAMFTFHEFVVPLIRALAGLPPREEQAVAACVPQRVPSELGRTEFVMASLGRGPEGPVALPLPKGSGSVTAFSQADGFFAIPAARSGLEAGEAVSVVRLGAGVRMPDLTIVGSHCVGLDRLVGLLAERGFTARTVWVGSAGGLAALRRGECDLAAMHLLDPETGRYNAPLLDDGMRLAPGWRRLQGVVFREGDGRFEGRSAEAGIAAALAEPDSVMVNRNAGSGTRLLVDGLLKGARPAGFWNQPRSHNAVAAAVAQGRADWGVAIASVAKAYGLGFRPLTEEHYDFAYAGGTEDRPALAAFLSLLGALETAAALEKLGFTPVGEAR</sequence>
<evidence type="ECO:0000256" key="3">
    <source>
        <dbReference type="ARBA" id="ARBA00005046"/>
    </source>
</evidence>
<comment type="catalytic activity">
    <reaction evidence="10">
        <text>adenylyl-molybdopterin + molybdate = Mo-molybdopterin + AMP + H(+)</text>
        <dbReference type="Rhea" id="RHEA:35047"/>
        <dbReference type="ChEBI" id="CHEBI:15378"/>
        <dbReference type="ChEBI" id="CHEBI:36264"/>
        <dbReference type="ChEBI" id="CHEBI:62727"/>
        <dbReference type="ChEBI" id="CHEBI:71302"/>
        <dbReference type="ChEBI" id="CHEBI:456215"/>
        <dbReference type="EC" id="2.10.1.1"/>
    </reaction>
</comment>
<evidence type="ECO:0000256" key="1">
    <source>
        <dbReference type="ARBA" id="ARBA00001946"/>
    </source>
</evidence>
<dbReference type="CDD" id="cd00887">
    <property type="entry name" value="MoeA"/>
    <property type="match status" value="1"/>
</dbReference>
<evidence type="ECO:0000313" key="14">
    <source>
        <dbReference type="Proteomes" id="UP000198804"/>
    </source>
</evidence>
<keyword evidence="6 11" id="KW-0808">Transferase</keyword>
<evidence type="ECO:0000256" key="10">
    <source>
        <dbReference type="ARBA" id="ARBA00047317"/>
    </source>
</evidence>
<dbReference type="InterPro" id="IPR038987">
    <property type="entry name" value="MoeA-like"/>
</dbReference>
<dbReference type="EC" id="2.10.1.1" evidence="11"/>
<keyword evidence="14" id="KW-1185">Reference proteome</keyword>
<dbReference type="InterPro" id="IPR036425">
    <property type="entry name" value="MoaB/Mog-like_dom_sf"/>
</dbReference>
<reference evidence="14" key="1">
    <citation type="submission" date="2016-10" db="EMBL/GenBank/DDBJ databases">
        <authorList>
            <person name="Varghese N."/>
            <person name="Submissions S."/>
        </authorList>
    </citation>
    <scope>NUCLEOTIDE SEQUENCE [LARGE SCALE GENOMIC DNA]</scope>
    <source>
        <strain evidence="14">CGMCC 1.6474</strain>
    </source>
</reference>
<dbReference type="AlphaFoldDB" id="A0A1I4LVR5"/>
<dbReference type="InterPro" id="IPR008284">
    <property type="entry name" value="MoCF_biosynth_CS"/>
</dbReference>
<dbReference type="STRING" id="414703.SAMN04488125_13220"/>
<dbReference type="NCBIfam" id="TIGR00177">
    <property type="entry name" value="molyb_syn"/>
    <property type="match status" value="1"/>
</dbReference>
<dbReference type="GO" id="GO:0006777">
    <property type="term" value="P:Mo-molybdopterin cofactor biosynthetic process"/>
    <property type="evidence" value="ECO:0007669"/>
    <property type="project" value="UniProtKB-UniRule"/>
</dbReference>
<dbReference type="PANTHER" id="PTHR10192">
    <property type="entry name" value="MOLYBDOPTERIN BIOSYNTHESIS PROTEIN"/>
    <property type="match status" value="1"/>
</dbReference>
<dbReference type="PANTHER" id="PTHR10192:SF5">
    <property type="entry name" value="GEPHYRIN"/>
    <property type="match status" value="1"/>
</dbReference>
<dbReference type="UniPathway" id="UPA00344"/>
<dbReference type="OrthoDB" id="9804758at2"/>
<dbReference type="Proteomes" id="UP000198804">
    <property type="component" value="Unassembled WGS sequence"/>
</dbReference>
<evidence type="ECO:0000313" key="13">
    <source>
        <dbReference type="EMBL" id="SFL94787.1"/>
    </source>
</evidence>
<dbReference type="PROSITE" id="PS01079">
    <property type="entry name" value="MOCF_BIOSYNTHESIS_2"/>
    <property type="match status" value="1"/>
</dbReference>
<comment type="similarity">
    <text evidence="4 11">Belongs to the MoeA family.</text>
</comment>